<dbReference type="EMBL" id="KK583287">
    <property type="protein sequence ID" value="KDO21463.1"/>
    <property type="molecule type" value="Genomic_DNA"/>
</dbReference>
<feature type="transmembrane region" description="Helical" evidence="1">
    <location>
        <begin position="1576"/>
        <end position="1596"/>
    </location>
</feature>
<dbReference type="OrthoDB" id="75488at2759"/>
<dbReference type="RefSeq" id="XP_012207807.1">
    <property type="nucleotide sequence ID" value="XM_012352417.1"/>
</dbReference>
<dbReference type="Proteomes" id="UP000030745">
    <property type="component" value="Unassembled WGS sequence"/>
</dbReference>
<protein>
    <submittedName>
        <fullName evidence="2">Uncharacterized protein</fullName>
    </submittedName>
</protein>
<feature type="transmembrane region" description="Helical" evidence="1">
    <location>
        <begin position="1545"/>
        <end position="1569"/>
    </location>
</feature>
<evidence type="ECO:0000313" key="3">
    <source>
        <dbReference type="Proteomes" id="UP000030745"/>
    </source>
</evidence>
<feature type="transmembrane region" description="Helical" evidence="1">
    <location>
        <begin position="671"/>
        <end position="689"/>
    </location>
</feature>
<proteinExistence type="predicted"/>
<feature type="transmembrane region" description="Helical" evidence="1">
    <location>
        <begin position="1632"/>
        <end position="1650"/>
    </location>
</feature>
<keyword evidence="1" id="KW-1133">Transmembrane helix</keyword>
<dbReference type="VEuPathDB" id="FungiDB:SPRG_12506"/>
<evidence type="ECO:0000313" key="2">
    <source>
        <dbReference type="EMBL" id="KDO21463.1"/>
    </source>
</evidence>
<sequence length="1748" mass="191445">MIYPAPVQRGVEAPLSRSARLEAIAGCVYVLFSLSCGLWFLVYLTPCFRNDLWWPDYNLSGHQAFLIDVLNRVLATTPVATFPITNSLPGVQKGYNGSSSVTTVYPTYARQLALHDLSSIEYAVANLRLLSASWSMRMNTQHCYVDFNRTFTVAHTAERAARCDAKYRANGAVYLEATLRNVDWNDFLTIWAGPNMPFTVAIQLGLEETEAGRRWLATTASAHTNTSVDAEIAYWRSFNITTFVLQWQNRWQTGMTETVALTNALGMPLSTTIKSLSRVTGPWTSQNLFYMPLNDLWVMQGLNRSLVWGTSKYVGANISASMPAIPIEAWNANYATGVFAAQAALFHYELGPFLSVDAFYRVPPASLLAAYDTLQAALVPRLGVDRALSAAYRAIPTGVTTTPTPLAWRNYTFYGGNPMCVSNLPTSFVQQSFDFFDGCTQATPFWLSPSPAALVFGVVATDASSAACAAAGVNCSAASRVRQRLDIARSEFAAATNDVIAMGLEHMQYARSPNGTWLMLHQSLLDVKDLAWTLSSWVLLREWVLGVREVVSFEGDVRSVVLMSNAYSPTDFSTSGLGQVLQSATQVGWYLVLVVSLALCVVGSWTLYMAFKRGFYIVGRNLVSFNRTVGATWVGRPLCIFRGLAAILLLSTSSVTLDASNVVRLMPSPRPWYIVALLAGEACWITYVLNELVIVFARGISAMHCHASSLLVWLVIVAVEALSPVAATATLNRQCTSQNMDYVVHCDSGIVHIGDFRRVLDLVSIQLMVVFCVTLAAMCSPKRAISPALPLAEPSLRLSAVARAFIKPLPTAATAQTFDVVGSVLAGVIFCSYGSVECLFDIKLWRLLVPKCTSAPMGVLLLSAQLQRVDVDNVAPTTWSRRWRRFVAVLGLLHMFVSLGGSVLYLEVAMTDLTNNFYWSEFNVTGGHAFVASWLTEQLVFGRPLSCRLDDKHVNWFGPFDADVAFVASPANYGARLQHSVLTSIDVAIEALRSMDACDAPWLFTPYCYVDWNQTWEMAATSTRQARCRALAKNGAVYLASLVHNVDSARFMACWGKAFEVGVASELRRSIAGVHWLSTPRRSVVDEADVWRRANVTYYDTQWQNYKHIGVSNVYSIVNAYGLVYPLTLQRQNGSYRIAGQSSFKMYWGLANDLMAVVDNSSRINGHSLLRASSAFAYRNVTISSVLAQRAVFSLPLSQGFDLLTKVLGPFGSVDMLYINVPTRVQGAVRNLVDLVRSSLTVSTPAQSAYAAITPLDSSHPVPPPWLGRGGITFGASPLCPDVAYPSRVDIGLNNLLSFTEPCVPTTGVLAMVAPSRQHYVVAAAMASPVNISASCSFDPTNHAACLAYLSRTQAFLATHVPSAAPDSDAIHAIESLEIGFINYGYLDGAPPLQLLHAKLLDEPAFGFFAWLFLYEWVAGAREVVAFQGDAGNLTLITNLQDPRRQSVQAHDVPVNLAQYARGCLVYVTFTMITIAALVVAYALWSCGHVEGANMFKFGQVGGVAWVGRPLLCLRSLTAICMLSTASPTLHFTGVITLFYDDRPWYKLVLAANEVTWLASIISDLLLVFTREYTSYYLSVHNVVVWVVAAVLTTTAPVEHRVDIDLRCSATALDLNVACDAGVIYIGQATRLLMLVGLVLGSKALLLVVVKWRVGVSPAPVAHSFFLSAGATYLFKHDHRTHDGVYYLDRASAVMDGLLTLRGARGVVYVLDCKSWRVHVLKSPKTIPGLGRAPQWHRSLQHACPLTD</sequence>
<feature type="transmembrane region" description="Helical" evidence="1">
    <location>
        <begin position="886"/>
        <end position="906"/>
    </location>
</feature>
<name>A0A067BT70_SAPPC</name>
<accession>A0A067BT70</accession>
<keyword evidence="1" id="KW-0812">Transmembrane</keyword>
<dbReference type="KEGG" id="spar:SPRG_12506"/>
<dbReference type="STRING" id="695850.A0A067BT70"/>
<organism evidence="2 3">
    <name type="scientific">Saprolegnia parasitica (strain CBS 223.65)</name>
    <dbReference type="NCBI Taxonomy" id="695850"/>
    <lineage>
        <taxon>Eukaryota</taxon>
        <taxon>Sar</taxon>
        <taxon>Stramenopiles</taxon>
        <taxon>Oomycota</taxon>
        <taxon>Saprolegniomycetes</taxon>
        <taxon>Saprolegniales</taxon>
        <taxon>Saprolegniaceae</taxon>
        <taxon>Saprolegnia</taxon>
    </lineage>
</organism>
<dbReference type="GeneID" id="24134458"/>
<feature type="transmembrane region" description="Helical" evidence="1">
    <location>
        <begin position="710"/>
        <end position="731"/>
    </location>
</feature>
<feature type="transmembrane region" description="Helical" evidence="1">
    <location>
        <begin position="762"/>
        <end position="779"/>
    </location>
</feature>
<evidence type="ECO:0000256" key="1">
    <source>
        <dbReference type="SAM" id="Phobius"/>
    </source>
</evidence>
<feature type="transmembrane region" description="Helical" evidence="1">
    <location>
        <begin position="1517"/>
        <end position="1539"/>
    </location>
</feature>
<keyword evidence="1" id="KW-0472">Membrane</keyword>
<gene>
    <name evidence="2" type="ORF">SPRG_12506</name>
</gene>
<feature type="transmembrane region" description="Helical" evidence="1">
    <location>
        <begin position="21"/>
        <end position="42"/>
    </location>
</feature>
<dbReference type="OMA" id="WEMAATS"/>
<reference evidence="2 3" key="1">
    <citation type="journal article" date="2013" name="PLoS Genet.">
        <title>Distinctive expansion of potential virulence genes in the genome of the oomycete fish pathogen Saprolegnia parasitica.</title>
        <authorList>
            <person name="Jiang R.H."/>
            <person name="de Bruijn I."/>
            <person name="Haas B.J."/>
            <person name="Belmonte R."/>
            <person name="Lobach L."/>
            <person name="Christie J."/>
            <person name="van den Ackerveken G."/>
            <person name="Bottin A."/>
            <person name="Bulone V."/>
            <person name="Diaz-Moreno S.M."/>
            <person name="Dumas B."/>
            <person name="Fan L."/>
            <person name="Gaulin E."/>
            <person name="Govers F."/>
            <person name="Grenville-Briggs L.J."/>
            <person name="Horner N.R."/>
            <person name="Levin J.Z."/>
            <person name="Mammella M."/>
            <person name="Meijer H.J."/>
            <person name="Morris P."/>
            <person name="Nusbaum C."/>
            <person name="Oome S."/>
            <person name="Phillips A.J."/>
            <person name="van Rooyen D."/>
            <person name="Rzeszutek E."/>
            <person name="Saraiva M."/>
            <person name="Secombes C.J."/>
            <person name="Seidl M.F."/>
            <person name="Snel B."/>
            <person name="Stassen J.H."/>
            <person name="Sykes S."/>
            <person name="Tripathy S."/>
            <person name="van den Berg H."/>
            <person name="Vega-Arreguin J.C."/>
            <person name="Wawra S."/>
            <person name="Young S.K."/>
            <person name="Zeng Q."/>
            <person name="Dieguez-Uribeondo J."/>
            <person name="Russ C."/>
            <person name="Tyler B.M."/>
            <person name="van West P."/>
        </authorList>
    </citation>
    <scope>NUCLEOTIDE SEQUENCE [LARGE SCALE GENOMIC DNA]</scope>
    <source>
        <strain evidence="2 3">CBS 223.65</strain>
    </source>
</reference>
<feature type="transmembrane region" description="Helical" evidence="1">
    <location>
        <begin position="629"/>
        <end position="651"/>
    </location>
</feature>
<keyword evidence="3" id="KW-1185">Reference proteome</keyword>
<feature type="transmembrane region" description="Helical" evidence="1">
    <location>
        <begin position="1465"/>
        <end position="1485"/>
    </location>
</feature>
<feature type="transmembrane region" description="Helical" evidence="1">
    <location>
        <begin position="587"/>
        <end position="608"/>
    </location>
</feature>